<dbReference type="AlphaFoldDB" id="W7B9E0"/>
<comment type="caution">
    <text evidence="1">The sequence shown here is derived from an EMBL/GenBank/DDBJ whole genome shotgun (WGS) entry which is preliminary data.</text>
</comment>
<gene>
    <name evidence="1" type="ORF">PGRAN_06231</name>
</gene>
<name>W7B9E0_9LIST</name>
<dbReference type="EMBL" id="AODD01000006">
    <property type="protein sequence ID" value="EUJ23934.1"/>
    <property type="molecule type" value="Genomic_DNA"/>
</dbReference>
<proteinExistence type="predicted"/>
<dbReference type="OrthoDB" id="9881879at2"/>
<dbReference type="STRING" id="1265819.PGRAN_06231"/>
<dbReference type="Proteomes" id="UP000019253">
    <property type="component" value="Unassembled WGS sequence"/>
</dbReference>
<accession>W7B9E0</accession>
<organism evidence="1 2">
    <name type="scientific">Listeria grandensis FSL F6-0971</name>
    <dbReference type="NCBI Taxonomy" id="1265819"/>
    <lineage>
        <taxon>Bacteria</taxon>
        <taxon>Bacillati</taxon>
        <taxon>Bacillota</taxon>
        <taxon>Bacilli</taxon>
        <taxon>Bacillales</taxon>
        <taxon>Listeriaceae</taxon>
        <taxon>Listeria</taxon>
    </lineage>
</organism>
<dbReference type="RefSeq" id="WP_036065818.1">
    <property type="nucleotide sequence ID" value="NZ_AODD01000006.1"/>
</dbReference>
<sequence>MDYLAINKLLIRDKTILQSIINSNDFQDNLLETVVIRKGDRIMQDRIQDIYIIEEGYLAKIFTHNKNIEKKNMSSILE</sequence>
<reference evidence="1 2" key="1">
    <citation type="journal article" date="2014" name="Int. J. Syst. Evol. Microbiol.">
        <title>Listeria floridensis sp. nov., Listeria aquatica sp. nov., Listeria cornellensis sp. nov., Listeria riparia sp. nov. and Listeria grandensis sp. nov., from agricultural and natural environments.</title>
        <authorList>
            <person name="den Bakker H.C."/>
            <person name="Warchocki S."/>
            <person name="Wright E.M."/>
            <person name="Allred A.F."/>
            <person name="Ahlstrom C."/>
            <person name="Manuel C.S."/>
            <person name="Stasiewicz M.J."/>
            <person name="Burrell A."/>
            <person name="Roof S."/>
            <person name="Strawn L."/>
            <person name="Fortes E.D."/>
            <person name="Nightingale K.K."/>
            <person name="Kephart D."/>
            <person name="Wiedmann M."/>
        </authorList>
    </citation>
    <scope>NUCLEOTIDE SEQUENCE [LARGE SCALE GENOMIC DNA]</scope>
    <source>
        <strain evidence="2">FSL F6-971</strain>
    </source>
</reference>
<keyword evidence="2" id="KW-1185">Reference proteome</keyword>
<evidence type="ECO:0000313" key="1">
    <source>
        <dbReference type="EMBL" id="EUJ23934.1"/>
    </source>
</evidence>
<evidence type="ECO:0000313" key="2">
    <source>
        <dbReference type="Proteomes" id="UP000019253"/>
    </source>
</evidence>
<protein>
    <submittedName>
        <fullName evidence="1">Uncharacterized protein</fullName>
    </submittedName>
</protein>
<dbReference type="PATRIC" id="fig|1265819.5.peg.1248"/>